<protein>
    <submittedName>
        <fullName evidence="1">Uncharacterized protein</fullName>
    </submittedName>
</protein>
<dbReference type="AlphaFoldDB" id="A0A8J6P5H3"/>
<evidence type="ECO:0000313" key="2">
    <source>
        <dbReference type="Proteomes" id="UP000652681"/>
    </source>
</evidence>
<reference evidence="1" key="1">
    <citation type="submission" date="2020-09" db="EMBL/GenBank/DDBJ databases">
        <title>Taishania pollutisoli gen. nov., sp. nov., Isolated from Tetrabromobisphenol A-Contaminated Soil.</title>
        <authorList>
            <person name="Chen Q."/>
        </authorList>
    </citation>
    <scope>NUCLEOTIDE SEQUENCE</scope>
    <source>
        <strain evidence="1">CZZ-1</strain>
    </source>
</reference>
<gene>
    <name evidence="1" type="ORF">H9Y05_06870</name>
</gene>
<comment type="caution">
    <text evidence="1">The sequence shown here is derived from an EMBL/GenBank/DDBJ whole genome shotgun (WGS) entry which is preliminary data.</text>
</comment>
<sequence>MKKDEKFPGLANYKLKYLSQRIGAAKDTANAIDLINNSDTINQNLVKTLKKELNEIFKFARGLNVSK</sequence>
<accession>A0A8J6P5H3</accession>
<evidence type="ECO:0000313" key="1">
    <source>
        <dbReference type="EMBL" id="MBC9812199.1"/>
    </source>
</evidence>
<dbReference type="EMBL" id="JACVEL010000003">
    <property type="protein sequence ID" value="MBC9812199.1"/>
    <property type="molecule type" value="Genomic_DNA"/>
</dbReference>
<proteinExistence type="predicted"/>
<dbReference type="Proteomes" id="UP000652681">
    <property type="component" value="Unassembled WGS sequence"/>
</dbReference>
<organism evidence="1 2">
    <name type="scientific">Taishania pollutisoli</name>
    <dbReference type="NCBI Taxonomy" id="2766479"/>
    <lineage>
        <taxon>Bacteria</taxon>
        <taxon>Pseudomonadati</taxon>
        <taxon>Bacteroidota</taxon>
        <taxon>Flavobacteriia</taxon>
        <taxon>Flavobacteriales</taxon>
        <taxon>Crocinitomicaceae</taxon>
        <taxon>Taishania</taxon>
    </lineage>
</organism>
<name>A0A8J6P5H3_9FLAO</name>
<keyword evidence="2" id="KW-1185">Reference proteome</keyword>
<dbReference type="RefSeq" id="WP_216713870.1">
    <property type="nucleotide sequence ID" value="NZ_JACVEL010000003.1"/>
</dbReference>